<organism evidence="4 5">
    <name type="scientific">Dickeya lacustris</name>
    <dbReference type="NCBI Taxonomy" id="2259638"/>
    <lineage>
        <taxon>Bacteria</taxon>
        <taxon>Pseudomonadati</taxon>
        <taxon>Pseudomonadota</taxon>
        <taxon>Gammaproteobacteria</taxon>
        <taxon>Enterobacterales</taxon>
        <taxon>Pectobacteriaceae</taxon>
        <taxon>Dickeya</taxon>
    </lineage>
</organism>
<dbReference type="InterPro" id="IPR049492">
    <property type="entry name" value="BD-FAE-like_dom"/>
</dbReference>
<dbReference type="GO" id="GO:0016787">
    <property type="term" value="F:hydrolase activity"/>
    <property type="evidence" value="ECO:0007669"/>
    <property type="project" value="UniProtKB-KW"/>
</dbReference>
<dbReference type="InterPro" id="IPR050300">
    <property type="entry name" value="GDXG_lipolytic_enzyme"/>
</dbReference>
<sequence length="326" mass="35398">MRGNIHQKRILAALFALSVNQAAHAEIIFPIWPQGEAPGAITSSVQQVTTERSKDPSLPDRAVTGIRRPEITAYLPEKPNGTAVLVTPGGSYQRVVLDKEGSDLAPFFNQQGYTLFVMTYRMPADGHQEGADAPLADAQRAIRTLRSQAEQWHIDPQRIGIMGFSAGGHVAASLGTGFNRTVYPAQDDIDKVNARPDFMVLMYPVISMQGAIAHAGSRTALIGSQPSEAQIERYSAEKQVTRDTPPTFLTHAIDDPSVAVDNSLAMLAALRANRIPAEIHLFAQGKHGFGIRGTTGLPAAHWPQLVDSWIKSLQLDKHSANQSDKK</sequence>
<keyword evidence="1 4" id="KW-0378">Hydrolase</keyword>
<protein>
    <submittedName>
        <fullName evidence="4">Alpha/beta hydrolase</fullName>
    </submittedName>
</protein>
<evidence type="ECO:0000256" key="2">
    <source>
        <dbReference type="SAM" id="SignalP"/>
    </source>
</evidence>
<dbReference type="Pfam" id="PF20434">
    <property type="entry name" value="BD-FAE"/>
    <property type="match status" value="1"/>
</dbReference>
<dbReference type="Gene3D" id="3.40.50.1820">
    <property type="entry name" value="alpha/beta hydrolase"/>
    <property type="match status" value="1"/>
</dbReference>
<dbReference type="InterPro" id="IPR029058">
    <property type="entry name" value="AB_hydrolase_fold"/>
</dbReference>
<keyword evidence="2" id="KW-0732">Signal</keyword>
<evidence type="ECO:0000313" key="4">
    <source>
        <dbReference type="EMBL" id="WFN56294.1"/>
    </source>
</evidence>
<dbReference type="PANTHER" id="PTHR48081">
    <property type="entry name" value="AB HYDROLASE SUPERFAMILY PROTEIN C4A8.06C"/>
    <property type="match status" value="1"/>
</dbReference>
<feature type="signal peptide" evidence="2">
    <location>
        <begin position="1"/>
        <end position="25"/>
    </location>
</feature>
<evidence type="ECO:0000259" key="3">
    <source>
        <dbReference type="Pfam" id="PF20434"/>
    </source>
</evidence>
<dbReference type="Proteomes" id="UP001219630">
    <property type="component" value="Chromosome"/>
</dbReference>
<evidence type="ECO:0000256" key="1">
    <source>
        <dbReference type="ARBA" id="ARBA00022801"/>
    </source>
</evidence>
<reference evidence="4 5" key="1">
    <citation type="submission" date="2022-12" db="EMBL/GenBank/DDBJ databases">
        <title>Complete genome sequencing of Dickeya lacustris type strain LMG30899.</title>
        <authorList>
            <person name="Dobhal S."/>
            <person name="Arizala D."/>
            <person name="Arif M."/>
        </authorList>
    </citation>
    <scope>NUCLEOTIDE SEQUENCE [LARGE SCALE GENOMIC DNA]</scope>
    <source>
        <strain evidence="4 5">LMG30899</strain>
    </source>
</reference>
<feature type="domain" description="BD-FAE-like" evidence="3">
    <location>
        <begin position="83"/>
        <end position="269"/>
    </location>
</feature>
<dbReference type="NCBIfam" id="NF041902">
    <property type="entry name" value="pecacetest_PaeX"/>
    <property type="match status" value="1"/>
</dbReference>
<name>A0ABY8G8Q5_9GAMM</name>
<feature type="chain" id="PRO_5046448164" evidence="2">
    <location>
        <begin position="26"/>
        <end position="326"/>
    </location>
</feature>
<dbReference type="EMBL" id="CP114280">
    <property type="protein sequence ID" value="WFN56294.1"/>
    <property type="molecule type" value="Genomic_DNA"/>
</dbReference>
<accession>A0ABY8G8Q5</accession>
<evidence type="ECO:0000313" key="5">
    <source>
        <dbReference type="Proteomes" id="UP001219630"/>
    </source>
</evidence>
<proteinExistence type="predicted"/>
<dbReference type="SUPFAM" id="SSF53474">
    <property type="entry name" value="alpha/beta-Hydrolases"/>
    <property type="match status" value="1"/>
</dbReference>
<gene>
    <name evidence="4" type="ORF">O1Q98_03005</name>
</gene>
<keyword evidence="5" id="KW-1185">Reference proteome</keyword>
<dbReference type="PANTHER" id="PTHR48081:SF6">
    <property type="entry name" value="PEPTIDASE S9 PROLYL OLIGOPEPTIDASE CATALYTIC DOMAIN-CONTAINING PROTEIN"/>
    <property type="match status" value="1"/>
</dbReference>